<feature type="transmembrane region" description="Helical" evidence="6">
    <location>
        <begin position="449"/>
        <end position="467"/>
    </location>
</feature>
<feature type="transmembrane region" description="Helical" evidence="6">
    <location>
        <begin position="301"/>
        <end position="324"/>
    </location>
</feature>
<feature type="transmembrane region" description="Helical" evidence="6">
    <location>
        <begin position="40"/>
        <end position="63"/>
    </location>
</feature>
<sequence length="495" mass="52117">MKIVLQQAGISFAGFAVGQLLRLILNLVIARLLGAEELGIYALALSVMQIAEVAAVLGLDVLLLRAVNSRPGDGKAPVEVIASALKMSLLVSAAVSAVLVLFAGTLSGVFEAGPLLDMTLTCYALSLPFHVLVAVGGHALQAMRELGPKIVASQILIPGGMIVLTGAVFLAGGREEALLVPMPVAAFVAAVWMGWRLAVRTGIHPLTVLGAPLETGALRSSLPLMLVALAGMVSHWLDILMLGWLQGPSTAGLYQPAVRSAGIIRSFLLAFAAIAAPLFASLHAQRRTEELRHLLQAVTRWIAMTSVPFCVLLMVLPECVLAMFGDEFISAAPVLVLLAAAVLLQAVTGLYDQVLQMGGRGGVSALNAVLALGVHASLNMVLVPRYSLTGAAAAVAVVYLFLAVLRGGQVLVFWRMHLFSRSLFKPLAAGALSGLAAFALRPFAGMLPAGLFLAAGFVVILAVYLPIIRLMKLEREDVEVILELFPQAKKFVRVT</sequence>
<dbReference type="RefSeq" id="WP_175186938.1">
    <property type="nucleotide sequence ID" value="NZ_JABVZQ010000002.1"/>
</dbReference>
<accession>A0ABR9XPR8</accession>
<keyword evidence="5 6" id="KW-0472">Membrane</keyword>
<keyword evidence="3 6" id="KW-0812">Transmembrane</keyword>
<evidence type="ECO:0000256" key="5">
    <source>
        <dbReference type="ARBA" id="ARBA00023136"/>
    </source>
</evidence>
<dbReference type="Pfam" id="PF01943">
    <property type="entry name" value="Polysacc_synt"/>
    <property type="match status" value="1"/>
</dbReference>
<feature type="transmembrane region" description="Helical" evidence="6">
    <location>
        <begin position="388"/>
        <end position="414"/>
    </location>
</feature>
<dbReference type="PANTHER" id="PTHR30250">
    <property type="entry name" value="PST FAMILY PREDICTED COLANIC ACID TRANSPORTER"/>
    <property type="match status" value="1"/>
</dbReference>
<evidence type="ECO:0000256" key="4">
    <source>
        <dbReference type="ARBA" id="ARBA00022989"/>
    </source>
</evidence>
<reference evidence="7 8" key="1">
    <citation type="journal article" date="2020" name="Microorganisms">
        <title>Simultaneous Genome Sequencing of Prosthecochloris ethylica and Desulfuromonas acetoxidans within a Syntrophic Mixture Reveals Unique Pili and Protein Interactions.</title>
        <authorList>
            <person name="Kyndt J.A."/>
            <person name="Van Beeumen J.J."/>
            <person name="Meyer T.E."/>
        </authorList>
    </citation>
    <scope>NUCLEOTIDE SEQUENCE [LARGE SCALE GENOMIC DNA]</scope>
    <source>
        <strain evidence="7 8">N3</strain>
    </source>
</reference>
<dbReference type="InterPro" id="IPR050833">
    <property type="entry name" value="Poly_Biosynth_Transport"/>
</dbReference>
<proteinExistence type="predicted"/>
<dbReference type="PANTHER" id="PTHR30250:SF11">
    <property type="entry name" value="O-ANTIGEN TRANSPORTER-RELATED"/>
    <property type="match status" value="1"/>
</dbReference>
<feature type="transmembrane region" description="Helical" evidence="6">
    <location>
        <begin position="216"/>
        <end position="237"/>
    </location>
</feature>
<keyword evidence="2" id="KW-1003">Cell membrane</keyword>
<feature type="transmembrane region" description="Helical" evidence="6">
    <location>
        <begin position="151"/>
        <end position="171"/>
    </location>
</feature>
<feature type="transmembrane region" description="Helical" evidence="6">
    <location>
        <begin position="330"/>
        <end position="351"/>
    </location>
</feature>
<evidence type="ECO:0000313" key="8">
    <source>
        <dbReference type="Proteomes" id="UP000619838"/>
    </source>
</evidence>
<protein>
    <submittedName>
        <fullName evidence="7">Oligosaccharide flippase family protein</fullName>
    </submittedName>
</protein>
<keyword evidence="4 6" id="KW-1133">Transmembrane helix</keyword>
<gene>
    <name evidence="7" type="ORF">INT08_01130</name>
</gene>
<feature type="transmembrane region" description="Helical" evidence="6">
    <location>
        <begin position="118"/>
        <end position="139"/>
    </location>
</feature>
<feature type="transmembrane region" description="Helical" evidence="6">
    <location>
        <begin position="84"/>
        <end position="106"/>
    </location>
</feature>
<dbReference type="Proteomes" id="UP000619838">
    <property type="component" value="Unassembled WGS sequence"/>
</dbReference>
<evidence type="ECO:0000256" key="6">
    <source>
        <dbReference type="SAM" id="Phobius"/>
    </source>
</evidence>
<organism evidence="7 8">
    <name type="scientific">Prosthecochloris ethylica</name>
    <dbReference type="NCBI Taxonomy" id="2743976"/>
    <lineage>
        <taxon>Bacteria</taxon>
        <taxon>Pseudomonadati</taxon>
        <taxon>Chlorobiota</taxon>
        <taxon>Chlorobiia</taxon>
        <taxon>Chlorobiales</taxon>
        <taxon>Chlorobiaceae</taxon>
        <taxon>Prosthecochloris</taxon>
    </lineage>
</organism>
<evidence type="ECO:0000256" key="1">
    <source>
        <dbReference type="ARBA" id="ARBA00004651"/>
    </source>
</evidence>
<feature type="transmembrane region" description="Helical" evidence="6">
    <location>
        <begin position="257"/>
        <end position="280"/>
    </location>
</feature>
<evidence type="ECO:0000313" key="7">
    <source>
        <dbReference type="EMBL" id="MBF0635785.1"/>
    </source>
</evidence>
<evidence type="ECO:0000256" key="3">
    <source>
        <dbReference type="ARBA" id="ARBA00022692"/>
    </source>
</evidence>
<comment type="caution">
    <text evidence="7">The sequence shown here is derived from an EMBL/GenBank/DDBJ whole genome shotgun (WGS) entry which is preliminary data.</text>
</comment>
<comment type="subcellular location">
    <subcellularLocation>
        <location evidence="1">Cell membrane</location>
        <topology evidence="1">Multi-pass membrane protein</topology>
    </subcellularLocation>
</comment>
<name>A0ABR9XPR8_9CHLB</name>
<feature type="transmembrane region" description="Helical" evidence="6">
    <location>
        <begin position="363"/>
        <end position="382"/>
    </location>
</feature>
<feature type="transmembrane region" description="Helical" evidence="6">
    <location>
        <begin position="177"/>
        <end position="195"/>
    </location>
</feature>
<evidence type="ECO:0000256" key="2">
    <source>
        <dbReference type="ARBA" id="ARBA00022475"/>
    </source>
</evidence>
<feature type="transmembrane region" description="Helical" evidence="6">
    <location>
        <begin position="12"/>
        <end position="34"/>
    </location>
</feature>
<dbReference type="InterPro" id="IPR002797">
    <property type="entry name" value="Polysacc_synth"/>
</dbReference>
<dbReference type="EMBL" id="JADGII010000001">
    <property type="protein sequence ID" value="MBF0635785.1"/>
    <property type="molecule type" value="Genomic_DNA"/>
</dbReference>
<keyword evidence="8" id="KW-1185">Reference proteome</keyword>
<feature type="transmembrane region" description="Helical" evidence="6">
    <location>
        <begin position="426"/>
        <end position="443"/>
    </location>
</feature>